<dbReference type="Proteomes" id="UP001397290">
    <property type="component" value="Unassembled WGS sequence"/>
</dbReference>
<name>A0AAW0S5D0_9HYPO</name>
<dbReference type="Pfam" id="PF22974">
    <property type="entry name" value="DUF7029"/>
    <property type="match status" value="1"/>
</dbReference>
<keyword evidence="5" id="KW-1185">Reference proteome</keyword>
<evidence type="ECO:0000259" key="3">
    <source>
        <dbReference type="Pfam" id="PF23865"/>
    </source>
</evidence>
<feature type="chain" id="PRO_5043597946" evidence="1">
    <location>
        <begin position="20"/>
        <end position="471"/>
    </location>
</feature>
<organism evidence="4 5">
    <name type="scientific">Beauveria asiatica</name>
    <dbReference type="NCBI Taxonomy" id="1069075"/>
    <lineage>
        <taxon>Eukaryota</taxon>
        <taxon>Fungi</taxon>
        <taxon>Dikarya</taxon>
        <taxon>Ascomycota</taxon>
        <taxon>Pezizomycotina</taxon>
        <taxon>Sordariomycetes</taxon>
        <taxon>Hypocreomycetidae</taxon>
        <taxon>Hypocreales</taxon>
        <taxon>Cordycipitaceae</taxon>
        <taxon>Beauveria</taxon>
    </lineage>
</organism>
<evidence type="ECO:0000313" key="4">
    <source>
        <dbReference type="EMBL" id="KAK8149475.1"/>
    </source>
</evidence>
<feature type="signal peptide" evidence="1">
    <location>
        <begin position="1"/>
        <end position="19"/>
    </location>
</feature>
<proteinExistence type="predicted"/>
<evidence type="ECO:0000313" key="5">
    <source>
        <dbReference type="Proteomes" id="UP001397290"/>
    </source>
</evidence>
<evidence type="ECO:0000256" key="1">
    <source>
        <dbReference type="SAM" id="SignalP"/>
    </source>
</evidence>
<dbReference type="InterPro" id="IPR055647">
    <property type="entry name" value="DUF7223"/>
</dbReference>
<accession>A0AAW0S5D0</accession>
<feature type="domain" description="DUF7223" evidence="3">
    <location>
        <begin position="220"/>
        <end position="470"/>
    </location>
</feature>
<dbReference type="InterPro" id="IPR054293">
    <property type="entry name" value="DUF7029"/>
</dbReference>
<dbReference type="Pfam" id="PF23865">
    <property type="entry name" value="DUF7223"/>
    <property type="match status" value="1"/>
</dbReference>
<feature type="domain" description="DUF7029" evidence="2">
    <location>
        <begin position="83"/>
        <end position="175"/>
    </location>
</feature>
<reference evidence="4 5" key="1">
    <citation type="submission" date="2020-02" db="EMBL/GenBank/DDBJ databases">
        <title>Comparative genomics of the hypocrealean fungal genus Beauvera.</title>
        <authorList>
            <person name="Showalter D.N."/>
            <person name="Bushley K.E."/>
            <person name="Rehner S.A."/>
        </authorList>
    </citation>
    <scope>NUCLEOTIDE SEQUENCE [LARGE SCALE GENOMIC DNA]</scope>
    <source>
        <strain evidence="4 5">ARSEF4384</strain>
    </source>
</reference>
<dbReference type="EMBL" id="JAAHCF010000047">
    <property type="protein sequence ID" value="KAK8149475.1"/>
    <property type="molecule type" value="Genomic_DNA"/>
</dbReference>
<dbReference type="AlphaFoldDB" id="A0AAW0S5D0"/>
<sequence length="471" mass="49205">MLSKTVLPVLGALAGTAVANPIQRAVAEAAANAPQVVFSPAAPNGGNGNKFATDHDDLTLLQEDSFYWTHEGEGLLANMTVTAKPGYRLLNEHNFADLVRSVDCSSAEHIKIEFDSASTVAEAKKAWSWVGEDDANTLVYVVDAPGCGGEYGRQPYHVSAVTYSDGDAAAASASAAVVSLAVQAAGQWSDFIEDATVNIGGDVEAQKLGRRASYSKKAKISLEHVFNRHFYDADIGPAHLSVDCSDCGTHGSLETDITISTKNGFSASAVTADNVSVRLAVAITASAAISTSHLSQSIEIAKFPLATFKVADIVKITPEITLDIVIAVSDIKGSITSVVGAELDFANGQSIAIGKGSTGLDAQFQRIGPTFSGKVDATARINPLLTFDLSGKILGKHVTGGLGLAAPYLAFAVGADVHEPSACSNTNSVHFSLDVGVELASFYGFGKPGDEPHKKVIYKKDHPLLKECIAL</sequence>
<gene>
    <name evidence="4" type="ORF">G3M48_006783</name>
</gene>
<evidence type="ECO:0000259" key="2">
    <source>
        <dbReference type="Pfam" id="PF22974"/>
    </source>
</evidence>
<keyword evidence="1" id="KW-0732">Signal</keyword>
<comment type="caution">
    <text evidence="4">The sequence shown here is derived from an EMBL/GenBank/DDBJ whole genome shotgun (WGS) entry which is preliminary data.</text>
</comment>
<protein>
    <submittedName>
        <fullName evidence="4">Uncharacterized protein</fullName>
    </submittedName>
</protein>